<dbReference type="InterPro" id="IPR016153">
    <property type="entry name" value="Heat_shock_Hsp33_N"/>
</dbReference>
<dbReference type="Proteomes" id="UP000632377">
    <property type="component" value="Unassembled WGS sequence"/>
</dbReference>
<dbReference type="Gene3D" id="3.55.30.10">
    <property type="entry name" value="Hsp33 domain"/>
    <property type="match status" value="1"/>
</dbReference>
<evidence type="ECO:0000313" key="6">
    <source>
        <dbReference type="EMBL" id="MBL4934134.1"/>
    </source>
</evidence>
<sequence length="286" mass="32370">MRNYVIKTLAYNKQVRILFVKNTEMLKKICDNKNMGRLLKIALGKTVSITSLISAILKDNQRISIKVNTSSKNCKIFADADALGNIRGYISDELLKLPLAEANNMSLEQLIGDKGYLQVMKDLGMNSIFTGITEMPYGNIVDDFSYYFKQSEQIPSLFSLNIVLDENNEIISSRGILAQLLPGASIDIIEDIKNIINDNQLLLSNPNSNIAFKEVPNLLFKDVDIMGIHPIQFFCGCSKDIFYPMLYSLNKEELIHSYENNKAIEIVCNVCGKKYSFNKDEIKRII</sequence>
<name>A0ABS1T485_9CLOT</name>
<evidence type="ECO:0000256" key="4">
    <source>
        <dbReference type="ARBA" id="ARBA00023186"/>
    </source>
</evidence>
<dbReference type="EMBL" id="JAESWC010000001">
    <property type="protein sequence ID" value="MBL4934134.1"/>
    <property type="molecule type" value="Genomic_DNA"/>
</dbReference>
<gene>
    <name evidence="6" type="ORF">JK636_00010</name>
</gene>
<keyword evidence="5" id="KW-0676">Redox-active center</keyword>
<evidence type="ECO:0000256" key="5">
    <source>
        <dbReference type="ARBA" id="ARBA00023284"/>
    </source>
</evidence>
<dbReference type="Gene3D" id="3.90.1280.10">
    <property type="entry name" value="HSP33 redox switch-like"/>
    <property type="match status" value="1"/>
</dbReference>
<dbReference type="PIRSF" id="PIRSF005261">
    <property type="entry name" value="Heat_shock_Hsp33"/>
    <property type="match status" value="1"/>
</dbReference>
<keyword evidence="4" id="KW-0143">Chaperone</keyword>
<accession>A0ABS1T485</accession>
<keyword evidence="1" id="KW-0963">Cytoplasm</keyword>
<keyword evidence="3" id="KW-1015">Disulfide bond</keyword>
<dbReference type="SUPFAM" id="SSF64397">
    <property type="entry name" value="Hsp33 domain"/>
    <property type="match status" value="1"/>
</dbReference>
<comment type="caution">
    <text evidence="6">The sequence shown here is derived from an EMBL/GenBank/DDBJ whole genome shotgun (WGS) entry which is preliminary data.</text>
</comment>
<evidence type="ECO:0000313" key="7">
    <source>
        <dbReference type="Proteomes" id="UP000632377"/>
    </source>
</evidence>
<dbReference type="PANTHER" id="PTHR30111:SF1">
    <property type="entry name" value="33 KDA CHAPERONIN"/>
    <property type="match status" value="1"/>
</dbReference>
<keyword evidence="7" id="KW-1185">Reference proteome</keyword>
<dbReference type="InterPro" id="IPR000397">
    <property type="entry name" value="Heat_shock_Hsp33"/>
</dbReference>
<proteinExistence type="predicted"/>
<reference evidence="6 7" key="1">
    <citation type="submission" date="2021-01" db="EMBL/GenBank/DDBJ databases">
        <title>Genome public.</title>
        <authorList>
            <person name="Liu C."/>
            <person name="Sun Q."/>
        </authorList>
    </citation>
    <scope>NUCLEOTIDE SEQUENCE [LARGE SCALE GENOMIC DNA]</scope>
    <source>
        <strain evidence="6 7">YIM B02515</strain>
    </source>
</reference>
<dbReference type="RefSeq" id="WP_202746789.1">
    <property type="nucleotide sequence ID" value="NZ_JAESWC010000001.1"/>
</dbReference>
<protein>
    <submittedName>
        <fullName evidence="6">Hsp33 family molecular chaperone HslO</fullName>
    </submittedName>
</protein>
<evidence type="ECO:0000256" key="2">
    <source>
        <dbReference type="ARBA" id="ARBA00022833"/>
    </source>
</evidence>
<evidence type="ECO:0000256" key="3">
    <source>
        <dbReference type="ARBA" id="ARBA00023157"/>
    </source>
</evidence>
<organism evidence="6 7">
    <name type="scientific">Clostridium rhizosphaerae</name>
    <dbReference type="NCBI Taxonomy" id="2803861"/>
    <lineage>
        <taxon>Bacteria</taxon>
        <taxon>Bacillati</taxon>
        <taxon>Bacillota</taxon>
        <taxon>Clostridia</taxon>
        <taxon>Eubacteriales</taxon>
        <taxon>Clostridiaceae</taxon>
        <taxon>Clostridium</taxon>
    </lineage>
</organism>
<evidence type="ECO:0000256" key="1">
    <source>
        <dbReference type="ARBA" id="ARBA00022490"/>
    </source>
</evidence>
<dbReference type="SUPFAM" id="SSF118352">
    <property type="entry name" value="HSP33 redox switch-like"/>
    <property type="match status" value="1"/>
</dbReference>
<dbReference type="InterPro" id="IPR016154">
    <property type="entry name" value="Heat_shock_Hsp33_C"/>
</dbReference>
<keyword evidence="2" id="KW-0862">Zinc</keyword>
<dbReference type="Pfam" id="PF01430">
    <property type="entry name" value="HSP33"/>
    <property type="match status" value="1"/>
</dbReference>
<dbReference type="PANTHER" id="PTHR30111">
    <property type="entry name" value="33 KDA CHAPERONIN"/>
    <property type="match status" value="1"/>
</dbReference>